<comment type="caution">
    <text evidence="4">The sequence shown here is derived from an EMBL/GenBank/DDBJ whole genome shotgun (WGS) entry which is preliminary data.</text>
</comment>
<dbReference type="InterPro" id="IPR000277">
    <property type="entry name" value="Cys/Met-Metab_PyrdxlP-dep_enz"/>
</dbReference>
<dbReference type="Gene3D" id="3.90.1150.10">
    <property type="entry name" value="Aspartate Aminotransferase, domain 1"/>
    <property type="match status" value="1"/>
</dbReference>
<dbReference type="InterPro" id="IPR015422">
    <property type="entry name" value="PyrdxlP-dep_Trfase_small"/>
</dbReference>
<dbReference type="GO" id="GO:0003962">
    <property type="term" value="F:cystathionine gamma-synthase activity"/>
    <property type="evidence" value="ECO:0007669"/>
    <property type="project" value="TreeGrafter"/>
</dbReference>
<dbReference type="InterPro" id="IPR015421">
    <property type="entry name" value="PyrdxlP-dep_Trfase_major"/>
</dbReference>
<gene>
    <name evidence="4" type="ORF">P170DRAFT_473801</name>
</gene>
<reference evidence="4 5" key="1">
    <citation type="submission" date="2016-12" db="EMBL/GenBank/DDBJ databases">
        <title>The genomes of Aspergillus section Nigri reveals drivers in fungal speciation.</title>
        <authorList>
            <consortium name="DOE Joint Genome Institute"/>
            <person name="Vesth T.C."/>
            <person name="Nybo J."/>
            <person name="Theobald S."/>
            <person name="Brandl J."/>
            <person name="Frisvad J.C."/>
            <person name="Nielsen K.F."/>
            <person name="Lyhne E.K."/>
            <person name="Kogle M.E."/>
            <person name="Kuo A."/>
            <person name="Riley R."/>
            <person name="Clum A."/>
            <person name="Nolan M."/>
            <person name="Lipzen A."/>
            <person name="Salamov A."/>
            <person name="Henrissat B."/>
            <person name="Wiebenga A."/>
            <person name="De Vries R.P."/>
            <person name="Grigoriev I.V."/>
            <person name="Mortensen U.H."/>
            <person name="Andersen M.R."/>
            <person name="Baker S.E."/>
        </authorList>
    </citation>
    <scope>NUCLEOTIDE SEQUENCE [LARGE SCALE GENOMIC DNA]</scope>
    <source>
        <strain evidence="4 5">IBT 23096</strain>
    </source>
</reference>
<sequence>MALPQPSAPGLPIPNAPHAVSVQLSSWKNVCGVALGETQVLSILKNGYPRSFLHKDVQALFRACETKFAPGGGLKVMLFSSPRAAEACKSYIASVERHKQQGDISDWIALTSLGWEPFSPPQSQSNLPMLYAVTYPEGWHATATTFWRLAGLGISSRLSEKCLERVETMRKMESMPRSLSHNDTEVYSILQSRIATLIERAAITDRPKKVAASDVHLYPSGMAAIYTIHQMLLRWRGAESAIVGFPYELTIKMLETYGPRYSFYSAGTDREIDLLEAHLEQLASTGQKLQAVWCECPSNPLLRTIDLDRIRRLATKYDFVVVVDDTIGSYANVDVLDIADIVITSLTKSFNGFADVLAGRQVLHLPRTSTKQLTSIVNSAILNPNSPYHSTFHSLLHSPSSSNNNSTLYLMDAIQLELNSRDFLTRTATTNTTAEYLVDTLIPHTLRPNSPISTIYYPKHCWSAPNYRRRMRRPTPDFVPGYGYLFTLEFKSVGGATAFLDALEVHKGPSIGAHVTLALPYVQMVMQREKKWAEGHGLRESIVRISVGLEDKEALAGAFGVALREAERVMDDYCD</sequence>
<proteinExistence type="inferred from homology"/>
<dbReference type="Proteomes" id="UP000234275">
    <property type="component" value="Unassembled WGS sequence"/>
</dbReference>
<dbReference type="EMBL" id="MSFO01000003">
    <property type="protein sequence ID" value="PLB50230.1"/>
    <property type="molecule type" value="Genomic_DNA"/>
</dbReference>
<comment type="similarity">
    <text evidence="3">Belongs to the trans-sulfuration enzymes family.</text>
</comment>
<protein>
    <submittedName>
        <fullName evidence="4">Cystathionine gamma-synthase</fullName>
    </submittedName>
</protein>
<dbReference type="PANTHER" id="PTHR42699:SF1">
    <property type="entry name" value="CYSTATHIONINE GAMMA-SYNTHASE-RELATED"/>
    <property type="match status" value="1"/>
</dbReference>
<dbReference type="GO" id="GO:0019346">
    <property type="term" value="P:transsulfuration"/>
    <property type="evidence" value="ECO:0007669"/>
    <property type="project" value="InterPro"/>
</dbReference>
<dbReference type="STRING" id="1392250.A0A2I2GBH1"/>
<dbReference type="RefSeq" id="XP_024705532.1">
    <property type="nucleotide sequence ID" value="XM_024853080.1"/>
</dbReference>
<dbReference type="VEuPathDB" id="FungiDB:P170DRAFT_473801"/>
<name>A0A2I2GBH1_9EURO</name>
<dbReference type="OrthoDB" id="10047078at2759"/>
<dbReference type="SUPFAM" id="SSF53383">
    <property type="entry name" value="PLP-dependent transferases"/>
    <property type="match status" value="1"/>
</dbReference>
<evidence type="ECO:0000256" key="3">
    <source>
        <dbReference type="RuleBase" id="RU362118"/>
    </source>
</evidence>
<dbReference type="GO" id="GO:0030170">
    <property type="term" value="F:pyridoxal phosphate binding"/>
    <property type="evidence" value="ECO:0007669"/>
    <property type="project" value="InterPro"/>
</dbReference>
<keyword evidence="5" id="KW-1185">Reference proteome</keyword>
<dbReference type="InterPro" id="IPR051750">
    <property type="entry name" value="Trans-sulfuration_enzymes"/>
</dbReference>
<dbReference type="GeneID" id="36560778"/>
<dbReference type="Gene3D" id="3.40.640.10">
    <property type="entry name" value="Type I PLP-dependent aspartate aminotransferase-like (Major domain)"/>
    <property type="match status" value="1"/>
</dbReference>
<evidence type="ECO:0000313" key="5">
    <source>
        <dbReference type="Proteomes" id="UP000234275"/>
    </source>
</evidence>
<evidence type="ECO:0000256" key="2">
    <source>
        <dbReference type="ARBA" id="ARBA00022898"/>
    </source>
</evidence>
<dbReference type="PANTHER" id="PTHR42699">
    <property type="match status" value="1"/>
</dbReference>
<evidence type="ECO:0000313" key="4">
    <source>
        <dbReference type="EMBL" id="PLB50230.1"/>
    </source>
</evidence>
<dbReference type="Pfam" id="PF01053">
    <property type="entry name" value="Cys_Met_Meta_PP"/>
    <property type="match status" value="1"/>
</dbReference>
<comment type="cofactor">
    <cofactor evidence="1 3">
        <name>pyridoxal 5'-phosphate</name>
        <dbReference type="ChEBI" id="CHEBI:597326"/>
    </cofactor>
</comment>
<accession>A0A2I2GBH1</accession>
<evidence type="ECO:0000256" key="1">
    <source>
        <dbReference type="ARBA" id="ARBA00001933"/>
    </source>
</evidence>
<keyword evidence="2 3" id="KW-0663">Pyridoxal phosphate</keyword>
<organism evidence="4 5">
    <name type="scientific">Aspergillus steynii IBT 23096</name>
    <dbReference type="NCBI Taxonomy" id="1392250"/>
    <lineage>
        <taxon>Eukaryota</taxon>
        <taxon>Fungi</taxon>
        <taxon>Dikarya</taxon>
        <taxon>Ascomycota</taxon>
        <taxon>Pezizomycotina</taxon>
        <taxon>Eurotiomycetes</taxon>
        <taxon>Eurotiomycetidae</taxon>
        <taxon>Eurotiales</taxon>
        <taxon>Aspergillaceae</taxon>
        <taxon>Aspergillus</taxon>
        <taxon>Aspergillus subgen. Circumdati</taxon>
    </lineage>
</organism>
<dbReference type="AlphaFoldDB" id="A0A2I2GBH1"/>
<dbReference type="InterPro" id="IPR015424">
    <property type="entry name" value="PyrdxlP-dep_Trfase"/>
</dbReference>